<accession>A0A8T1LYP3</accession>
<evidence type="ECO:0000256" key="1">
    <source>
        <dbReference type="SAM" id="Phobius"/>
    </source>
</evidence>
<name>A0A8T1LYP3_CLOSI</name>
<proteinExistence type="predicted"/>
<dbReference type="Proteomes" id="UP000286415">
    <property type="component" value="Unassembled WGS sequence"/>
</dbReference>
<evidence type="ECO:0000313" key="2">
    <source>
        <dbReference type="EMBL" id="KAG5442237.1"/>
    </source>
</evidence>
<keyword evidence="1" id="KW-0472">Membrane</keyword>
<dbReference type="EMBL" id="NIRI02000076">
    <property type="protein sequence ID" value="KAG5442237.1"/>
    <property type="molecule type" value="Genomic_DNA"/>
</dbReference>
<keyword evidence="3" id="KW-1185">Reference proteome</keyword>
<evidence type="ECO:0000313" key="3">
    <source>
        <dbReference type="Proteomes" id="UP000286415"/>
    </source>
</evidence>
<keyword evidence="1" id="KW-0812">Transmembrane</keyword>
<reference evidence="2 3" key="1">
    <citation type="journal article" date="2018" name="Biotechnol. Adv.">
        <title>Improved genomic resources and new bioinformatic workflow for the carcinogenic parasite Clonorchis sinensis: Biotechnological implications.</title>
        <authorList>
            <person name="Wang D."/>
            <person name="Korhonen P.K."/>
            <person name="Gasser R.B."/>
            <person name="Young N.D."/>
        </authorList>
    </citation>
    <scope>NUCLEOTIDE SEQUENCE [LARGE SCALE GENOMIC DNA]</scope>
    <source>
        <strain evidence="2">Cs-k2</strain>
    </source>
</reference>
<dbReference type="AlphaFoldDB" id="A0A8T1LYP3"/>
<organism evidence="2 3">
    <name type="scientific">Clonorchis sinensis</name>
    <name type="common">Chinese liver fluke</name>
    <dbReference type="NCBI Taxonomy" id="79923"/>
    <lineage>
        <taxon>Eukaryota</taxon>
        <taxon>Metazoa</taxon>
        <taxon>Spiralia</taxon>
        <taxon>Lophotrochozoa</taxon>
        <taxon>Platyhelminthes</taxon>
        <taxon>Trematoda</taxon>
        <taxon>Digenea</taxon>
        <taxon>Opisthorchiida</taxon>
        <taxon>Opisthorchiata</taxon>
        <taxon>Opisthorchiidae</taxon>
        <taxon>Clonorchis</taxon>
    </lineage>
</organism>
<keyword evidence="1" id="KW-1133">Transmembrane helix</keyword>
<reference evidence="2 3" key="2">
    <citation type="journal article" date="2021" name="Genomics">
        <title>High-quality reference genome for Clonorchis sinensis.</title>
        <authorList>
            <person name="Young N.D."/>
            <person name="Stroehlein A.J."/>
            <person name="Kinkar L."/>
            <person name="Wang T."/>
            <person name="Sohn W.M."/>
            <person name="Chang B.C.H."/>
            <person name="Kaur P."/>
            <person name="Weisz D."/>
            <person name="Dudchenko O."/>
            <person name="Aiden E.L."/>
            <person name="Korhonen P.K."/>
            <person name="Gasser R.B."/>
        </authorList>
    </citation>
    <scope>NUCLEOTIDE SEQUENCE [LARGE SCALE GENOMIC DNA]</scope>
    <source>
        <strain evidence="2">Cs-k2</strain>
    </source>
</reference>
<sequence length="188" mass="21059">MVNRPLPVRGCSLLRTYILREIDTAPLRYSGETNRPLLNCQPCALGQLPAPREVKLSRKRKSGQIRKEHEAWAPDCRRPQGSSDVRQRAANAVCVRARVRSCLFNSSTPPWLATLKLPAFFFRQPIGTQSLILTALLIGALDSRHIGVVFSVFCVCYVFGPALWPRLRACARTCALGLGFHCLSRDRE</sequence>
<feature type="transmembrane region" description="Helical" evidence="1">
    <location>
        <begin position="146"/>
        <end position="164"/>
    </location>
</feature>
<protein>
    <submittedName>
        <fullName evidence="2">Uncharacterized protein</fullName>
    </submittedName>
</protein>
<gene>
    <name evidence="2" type="ORF">CSKR_200188</name>
</gene>
<comment type="caution">
    <text evidence="2">The sequence shown here is derived from an EMBL/GenBank/DDBJ whole genome shotgun (WGS) entry which is preliminary data.</text>
</comment>